<dbReference type="AlphaFoldDB" id="A0A6J6BKX8"/>
<dbReference type="InterPro" id="IPR015422">
    <property type="entry name" value="PyrdxlP-dep_Trfase_small"/>
</dbReference>
<evidence type="ECO:0000256" key="1">
    <source>
        <dbReference type="ARBA" id="ARBA00001933"/>
    </source>
</evidence>
<proteinExistence type="predicted"/>
<reference evidence="4" key="1">
    <citation type="submission" date="2020-05" db="EMBL/GenBank/DDBJ databases">
        <authorList>
            <person name="Chiriac C."/>
            <person name="Salcher M."/>
            <person name="Ghai R."/>
            <person name="Kavagutti S V."/>
        </authorList>
    </citation>
    <scope>NUCLEOTIDE SEQUENCE</scope>
</reference>
<dbReference type="GO" id="GO:0030170">
    <property type="term" value="F:pyridoxal phosphate binding"/>
    <property type="evidence" value="ECO:0007669"/>
    <property type="project" value="InterPro"/>
</dbReference>
<feature type="region of interest" description="Disordered" evidence="3">
    <location>
        <begin position="1"/>
        <end position="37"/>
    </location>
</feature>
<dbReference type="InterPro" id="IPR015424">
    <property type="entry name" value="PyrdxlP-dep_Trfase"/>
</dbReference>
<dbReference type="GO" id="GO:0016846">
    <property type="term" value="F:carbon-sulfur lyase activity"/>
    <property type="evidence" value="ECO:0007669"/>
    <property type="project" value="TreeGrafter"/>
</dbReference>
<name>A0A6J6BKX8_9ZZZZ</name>
<dbReference type="FunFam" id="3.40.640.10:FF:000046">
    <property type="entry name" value="Cystathionine gamma-lyase"/>
    <property type="match status" value="1"/>
</dbReference>
<organism evidence="4">
    <name type="scientific">freshwater metagenome</name>
    <dbReference type="NCBI Taxonomy" id="449393"/>
    <lineage>
        <taxon>unclassified sequences</taxon>
        <taxon>metagenomes</taxon>
        <taxon>ecological metagenomes</taxon>
    </lineage>
</organism>
<feature type="compositionally biased region" description="Low complexity" evidence="3">
    <location>
        <begin position="21"/>
        <end position="34"/>
    </location>
</feature>
<accession>A0A6J6BKX8</accession>
<gene>
    <name evidence="4" type="ORF">UFOPK1353_00811</name>
</gene>
<dbReference type="InterPro" id="IPR015421">
    <property type="entry name" value="PyrdxlP-dep_Trfase_major"/>
</dbReference>
<dbReference type="GO" id="GO:0005737">
    <property type="term" value="C:cytoplasm"/>
    <property type="evidence" value="ECO:0007669"/>
    <property type="project" value="TreeGrafter"/>
</dbReference>
<dbReference type="Pfam" id="PF01053">
    <property type="entry name" value="Cys_Met_Meta_PP"/>
    <property type="match status" value="1"/>
</dbReference>
<dbReference type="CDD" id="cd00614">
    <property type="entry name" value="CGS_like"/>
    <property type="match status" value="1"/>
</dbReference>
<dbReference type="InterPro" id="IPR000277">
    <property type="entry name" value="Cys/Met-Metab_PyrdxlP-dep_enz"/>
</dbReference>
<evidence type="ECO:0000256" key="3">
    <source>
        <dbReference type="SAM" id="MobiDB-lite"/>
    </source>
</evidence>
<dbReference type="PANTHER" id="PTHR11808">
    <property type="entry name" value="TRANS-SULFURATION ENZYME FAMILY MEMBER"/>
    <property type="match status" value="1"/>
</dbReference>
<comment type="cofactor">
    <cofactor evidence="1">
        <name>pyridoxal 5'-phosphate</name>
        <dbReference type="ChEBI" id="CHEBI:597326"/>
    </cofactor>
</comment>
<sequence length="383" mass="40450">MQVATTAITSGRDGSKALAPSLSTSSTWSTSGLEESNRQANALHQTGNYSRYANPTVEAFEHAVAELENTESALAFGSGMGAISSVVLALCSTGDHIVAQRNCYAGTYAFLVGPCARLGIDVTFVDGRNAHEFATAVRPGKTMLVMAETPSNPHLDLVDLTELGKIKGPFTVVDSTLATPLAQRPHDHGVSIVLHSATKGIAGHNDATLGVIAADLDLINDIWAYSVLHGATASPFDAMNGLRGIRTLDVRLARQSETALELASWLLNQRNVTGVHYPGLKSHPQHELAVKQMHYFGSVLSFEVAGGKPAASKLLSSLKLVRPAVTLGGPETLISHSASSTHNSVDIEAKTKTGLNDSLLRISVGLESVIDIKNDLENALKNC</sequence>
<dbReference type="GO" id="GO:0019346">
    <property type="term" value="P:transsulfuration"/>
    <property type="evidence" value="ECO:0007669"/>
    <property type="project" value="InterPro"/>
</dbReference>
<dbReference type="PIRSF" id="PIRSF001434">
    <property type="entry name" value="CGS"/>
    <property type="match status" value="1"/>
</dbReference>
<dbReference type="EMBL" id="CAEZSE010000132">
    <property type="protein sequence ID" value="CAB4538838.1"/>
    <property type="molecule type" value="Genomic_DNA"/>
</dbReference>
<keyword evidence="2" id="KW-0663">Pyridoxal phosphate</keyword>
<dbReference type="Gene3D" id="3.90.1150.10">
    <property type="entry name" value="Aspartate Aminotransferase, domain 1"/>
    <property type="match status" value="1"/>
</dbReference>
<evidence type="ECO:0000313" key="4">
    <source>
        <dbReference type="EMBL" id="CAB4538838.1"/>
    </source>
</evidence>
<evidence type="ECO:0000256" key="2">
    <source>
        <dbReference type="ARBA" id="ARBA00022898"/>
    </source>
</evidence>
<dbReference type="Gene3D" id="3.40.640.10">
    <property type="entry name" value="Type I PLP-dependent aspartate aminotransferase-like (Major domain)"/>
    <property type="match status" value="1"/>
</dbReference>
<dbReference type="SUPFAM" id="SSF53383">
    <property type="entry name" value="PLP-dependent transferases"/>
    <property type="match status" value="1"/>
</dbReference>
<protein>
    <submittedName>
        <fullName evidence="4">Unannotated protein</fullName>
    </submittedName>
</protein>